<dbReference type="Proteomes" id="UP000192934">
    <property type="component" value="Chromosome I"/>
</dbReference>
<dbReference type="InterPro" id="IPR001623">
    <property type="entry name" value="DnaJ_domain"/>
</dbReference>
<dbReference type="PANTHER" id="PTHR12763">
    <property type="match status" value="1"/>
</dbReference>
<organism evidence="8 9">
    <name type="scientific">Allosphingosinicella indica</name>
    <dbReference type="NCBI Taxonomy" id="941907"/>
    <lineage>
        <taxon>Bacteria</taxon>
        <taxon>Pseudomonadati</taxon>
        <taxon>Pseudomonadota</taxon>
        <taxon>Alphaproteobacteria</taxon>
        <taxon>Sphingomonadales</taxon>
        <taxon>Sphingomonadaceae</taxon>
        <taxon>Allosphingosinicella</taxon>
    </lineage>
</organism>
<dbReference type="PROSITE" id="PS50076">
    <property type="entry name" value="DNAJ_2"/>
    <property type="match status" value="1"/>
</dbReference>
<dbReference type="PANTHER" id="PTHR12763:SF28">
    <property type="entry name" value="GEO10507P1-RELATED"/>
    <property type="match status" value="1"/>
</dbReference>
<evidence type="ECO:0000313" key="8">
    <source>
        <dbReference type="EMBL" id="SMF61517.1"/>
    </source>
</evidence>
<accession>A0A1X7G0K1</accession>
<protein>
    <recommendedName>
        <fullName evidence="7">J domain-containing protein</fullName>
    </recommendedName>
</protein>
<dbReference type="AlphaFoldDB" id="A0A1X7G0K1"/>
<proteinExistence type="inferred from homology"/>
<evidence type="ECO:0000313" key="9">
    <source>
        <dbReference type="Proteomes" id="UP000192934"/>
    </source>
</evidence>
<dbReference type="SMART" id="SM00271">
    <property type="entry name" value="DnaJ"/>
    <property type="match status" value="1"/>
</dbReference>
<keyword evidence="3 6" id="KW-1133">Transmembrane helix</keyword>
<comment type="subcellular location">
    <subcellularLocation>
        <location evidence="1">Membrane</location>
        <topology evidence="1">Single-pass membrane protein</topology>
    </subcellularLocation>
</comment>
<dbReference type="Gene3D" id="1.10.287.110">
    <property type="entry name" value="DnaJ domain"/>
    <property type="match status" value="1"/>
</dbReference>
<comment type="similarity">
    <text evidence="5">Belongs to the TIM14 family.</text>
</comment>
<evidence type="ECO:0000256" key="6">
    <source>
        <dbReference type="SAM" id="Phobius"/>
    </source>
</evidence>
<evidence type="ECO:0000259" key="7">
    <source>
        <dbReference type="PROSITE" id="PS50076"/>
    </source>
</evidence>
<dbReference type="GO" id="GO:0016020">
    <property type="term" value="C:membrane"/>
    <property type="evidence" value="ECO:0007669"/>
    <property type="project" value="UniProtKB-SubCell"/>
</dbReference>
<dbReference type="RefSeq" id="WP_085217373.1">
    <property type="nucleotide sequence ID" value="NZ_LT840185.1"/>
</dbReference>
<feature type="domain" description="J" evidence="7">
    <location>
        <begin position="78"/>
        <end position="138"/>
    </location>
</feature>
<gene>
    <name evidence="8" type="ORF">SAMN06295910_0507</name>
</gene>
<dbReference type="SUPFAM" id="SSF46565">
    <property type="entry name" value="Chaperone J-domain"/>
    <property type="match status" value="1"/>
</dbReference>
<sequence length="138" mass="14949">MLPLLLVIGGAMIWAWATGRLRNYTYEDGIALALFLLGVRLFTTGRLVMGAALMAGTLLWGAYRHNQHRVRPSMPVEDARALLGVGPEASLADIRAAHRRLIARLHPDAGGSSELANRVNVARDILVADLSRRTPSAS</sequence>
<dbReference type="InterPro" id="IPR036869">
    <property type="entry name" value="J_dom_sf"/>
</dbReference>
<evidence type="ECO:0000256" key="1">
    <source>
        <dbReference type="ARBA" id="ARBA00004167"/>
    </source>
</evidence>
<evidence type="ECO:0000256" key="5">
    <source>
        <dbReference type="ARBA" id="ARBA00038105"/>
    </source>
</evidence>
<feature type="transmembrane region" description="Helical" evidence="6">
    <location>
        <begin position="41"/>
        <end position="63"/>
    </location>
</feature>
<keyword evidence="9" id="KW-1185">Reference proteome</keyword>
<reference evidence="9" key="1">
    <citation type="submission" date="2017-04" db="EMBL/GenBank/DDBJ databases">
        <authorList>
            <person name="Varghese N."/>
            <person name="Submissions S."/>
        </authorList>
    </citation>
    <scope>NUCLEOTIDE SEQUENCE [LARGE SCALE GENOMIC DNA]</scope>
    <source>
        <strain evidence="9">Dd16</strain>
    </source>
</reference>
<dbReference type="EMBL" id="LT840185">
    <property type="protein sequence ID" value="SMF61517.1"/>
    <property type="molecule type" value="Genomic_DNA"/>
</dbReference>
<keyword evidence="2 6" id="KW-0812">Transmembrane</keyword>
<keyword evidence="4 6" id="KW-0472">Membrane</keyword>
<dbReference type="CDD" id="cd06257">
    <property type="entry name" value="DnaJ"/>
    <property type="match status" value="1"/>
</dbReference>
<name>A0A1X7G0K1_9SPHN</name>
<dbReference type="STRING" id="941907.SAMN06295910_0507"/>
<evidence type="ECO:0000256" key="4">
    <source>
        <dbReference type="ARBA" id="ARBA00023136"/>
    </source>
</evidence>
<dbReference type="OrthoDB" id="9811070at2"/>
<evidence type="ECO:0000256" key="2">
    <source>
        <dbReference type="ARBA" id="ARBA00022692"/>
    </source>
</evidence>
<evidence type="ECO:0000256" key="3">
    <source>
        <dbReference type="ARBA" id="ARBA00022989"/>
    </source>
</evidence>